<dbReference type="Proteomes" id="UP001595882">
    <property type="component" value="Unassembled WGS sequence"/>
</dbReference>
<name>A0ABV8WUY5_9BACI</name>
<proteinExistence type="predicted"/>
<dbReference type="Pfam" id="PF14329">
    <property type="entry name" value="DUF4386"/>
    <property type="match status" value="1"/>
</dbReference>
<keyword evidence="1" id="KW-1133">Transmembrane helix</keyword>
<feature type="transmembrane region" description="Helical" evidence="1">
    <location>
        <begin position="12"/>
        <end position="34"/>
    </location>
</feature>
<evidence type="ECO:0000256" key="1">
    <source>
        <dbReference type="SAM" id="Phobius"/>
    </source>
</evidence>
<comment type="caution">
    <text evidence="2">The sequence shown here is derived from an EMBL/GenBank/DDBJ whole genome shotgun (WGS) entry which is preliminary data.</text>
</comment>
<dbReference type="InterPro" id="IPR025495">
    <property type="entry name" value="DUF4386"/>
</dbReference>
<gene>
    <name evidence="2" type="ORF">ACFOY7_04915</name>
</gene>
<dbReference type="PROSITE" id="PS51257">
    <property type="entry name" value="PROKAR_LIPOPROTEIN"/>
    <property type="match status" value="1"/>
</dbReference>
<sequence>MVTSELKNQRIVTLITGLSLLMMACAAFFATGVVNERLIVQEDPDTTYQLIAASPVLFKIGIACWLVILITDIVVSWGFYIILRPIDKSLSLVGAWFRLIYTAILAIAILHLLMVQLLTSSTGLIGDEQTPLHTLFYLNTFDAVWNFGLIIFGFHLLIVGYIVLQSSVIPKIISILLLIASLGYIVIQLCITFLPELDGVIPILEYIFTLPMIIGELGFGLWLLFKGGKVLIS</sequence>
<feature type="transmembrane region" description="Helical" evidence="1">
    <location>
        <begin position="95"/>
        <end position="114"/>
    </location>
</feature>
<protein>
    <submittedName>
        <fullName evidence="2">DUF4386 domain-containing protein</fullName>
    </submittedName>
</protein>
<feature type="transmembrane region" description="Helical" evidence="1">
    <location>
        <begin position="175"/>
        <end position="194"/>
    </location>
</feature>
<dbReference type="RefSeq" id="WP_390249972.1">
    <property type="nucleotide sequence ID" value="NZ_JBHSDT010000004.1"/>
</dbReference>
<keyword evidence="3" id="KW-1185">Reference proteome</keyword>
<dbReference type="EMBL" id="JBHSDT010000004">
    <property type="protein sequence ID" value="MFC4402406.1"/>
    <property type="molecule type" value="Genomic_DNA"/>
</dbReference>
<feature type="transmembrane region" description="Helical" evidence="1">
    <location>
        <begin position="206"/>
        <end position="225"/>
    </location>
</feature>
<evidence type="ECO:0000313" key="2">
    <source>
        <dbReference type="EMBL" id="MFC4402406.1"/>
    </source>
</evidence>
<reference evidence="3" key="1">
    <citation type="journal article" date="2019" name="Int. J. Syst. Evol. Microbiol.">
        <title>The Global Catalogue of Microorganisms (GCM) 10K type strain sequencing project: providing services to taxonomists for standard genome sequencing and annotation.</title>
        <authorList>
            <consortium name="The Broad Institute Genomics Platform"/>
            <consortium name="The Broad Institute Genome Sequencing Center for Infectious Disease"/>
            <person name="Wu L."/>
            <person name="Ma J."/>
        </authorList>
    </citation>
    <scope>NUCLEOTIDE SEQUENCE [LARGE SCALE GENOMIC DNA]</scope>
    <source>
        <strain evidence="3">CCUG 37865</strain>
    </source>
</reference>
<accession>A0ABV8WUY5</accession>
<feature type="transmembrane region" description="Helical" evidence="1">
    <location>
        <begin position="60"/>
        <end position="83"/>
    </location>
</feature>
<feature type="transmembrane region" description="Helical" evidence="1">
    <location>
        <begin position="143"/>
        <end position="163"/>
    </location>
</feature>
<keyword evidence="1" id="KW-0812">Transmembrane</keyword>
<evidence type="ECO:0000313" key="3">
    <source>
        <dbReference type="Proteomes" id="UP001595882"/>
    </source>
</evidence>
<organism evidence="2 3">
    <name type="scientific">Gracilibacillus xinjiangensis</name>
    <dbReference type="NCBI Taxonomy" id="1193282"/>
    <lineage>
        <taxon>Bacteria</taxon>
        <taxon>Bacillati</taxon>
        <taxon>Bacillota</taxon>
        <taxon>Bacilli</taxon>
        <taxon>Bacillales</taxon>
        <taxon>Bacillaceae</taxon>
        <taxon>Gracilibacillus</taxon>
    </lineage>
</organism>
<keyword evidence="1" id="KW-0472">Membrane</keyword>